<dbReference type="AlphaFoldDB" id="A0AAD2B8G0"/>
<comment type="similarity">
    <text evidence="1">Belongs to the 4-oxalocrotonate tautomerase family.</text>
</comment>
<sequence>MHPGRTPEQKRDFVREVTRVTVEVLKCPPESVDVVMYEVPREQWAKAGKLVSEM</sequence>
<keyword evidence="2" id="KW-0413">Isomerase</keyword>
<gene>
    <name evidence="4" type="ORF">LMG18091_03721</name>
</gene>
<dbReference type="InterPro" id="IPR014347">
    <property type="entry name" value="Tautomerase/MIF_sf"/>
</dbReference>
<evidence type="ECO:0000256" key="2">
    <source>
        <dbReference type="ARBA" id="ARBA00023235"/>
    </source>
</evidence>
<dbReference type="InterPro" id="IPR004370">
    <property type="entry name" value="4-OT-like_dom"/>
</dbReference>
<dbReference type="GO" id="GO:0016853">
    <property type="term" value="F:isomerase activity"/>
    <property type="evidence" value="ECO:0007669"/>
    <property type="project" value="UniProtKB-KW"/>
</dbReference>
<dbReference type="PANTHER" id="PTHR35530">
    <property type="entry name" value="TAUTOMERASE-RELATED"/>
    <property type="match status" value="1"/>
</dbReference>
<keyword evidence="5" id="KW-1185">Reference proteome</keyword>
<dbReference type="SUPFAM" id="SSF55331">
    <property type="entry name" value="Tautomerase/MIF"/>
    <property type="match status" value="1"/>
</dbReference>
<evidence type="ECO:0000256" key="1">
    <source>
        <dbReference type="ARBA" id="ARBA00006723"/>
    </source>
</evidence>
<dbReference type="Proteomes" id="UP001189915">
    <property type="component" value="Unassembled WGS sequence"/>
</dbReference>
<evidence type="ECO:0000313" key="4">
    <source>
        <dbReference type="EMBL" id="CAJ0702588.1"/>
    </source>
</evidence>
<accession>A0AAD2B8G0</accession>
<evidence type="ECO:0000259" key="3">
    <source>
        <dbReference type="Pfam" id="PF01361"/>
    </source>
</evidence>
<organism evidence="4 5">
    <name type="scientific">Ralstonia wenshanensis</name>
    <dbReference type="NCBI Taxonomy" id="2842456"/>
    <lineage>
        <taxon>Bacteria</taxon>
        <taxon>Pseudomonadati</taxon>
        <taxon>Pseudomonadota</taxon>
        <taxon>Betaproteobacteria</taxon>
        <taxon>Burkholderiales</taxon>
        <taxon>Burkholderiaceae</taxon>
        <taxon>Ralstonia</taxon>
    </lineage>
</organism>
<dbReference type="NCBIfam" id="NF001966">
    <property type="entry name" value="PRK00745.1"/>
    <property type="match status" value="1"/>
</dbReference>
<dbReference type="Pfam" id="PF01361">
    <property type="entry name" value="Tautomerase"/>
    <property type="match status" value="1"/>
</dbReference>
<dbReference type="Gene3D" id="3.30.429.10">
    <property type="entry name" value="Macrophage Migration Inhibitory Factor"/>
    <property type="match status" value="1"/>
</dbReference>
<dbReference type="PANTHER" id="PTHR35530:SF2">
    <property type="entry name" value="BSL4019 PROTEIN"/>
    <property type="match status" value="1"/>
</dbReference>
<proteinExistence type="inferred from homology"/>
<dbReference type="EMBL" id="CATWAF010000005">
    <property type="protein sequence ID" value="CAJ0702588.1"/>
    <property type="molecule type" value="Genomic_DNA"/>
</dbReference>
<comment type="caution">
    <text evidence="4">The sequence shown here is derived from an EMBL/GenBank/DDBJ whole genome shotgun (WGS) entry which is preliminary data.</text>
</comment>
<feature type="domain" description="4-oxalocrotonate tautomerase-like" evidence="3">
    <location>
        <begin position="1"/>
        <end position="53"/>
    </location>
</feature>
<evidence type="ECO:0000313" key="5">
    <source>
        <dbReference type="Proteomes" id="UP001189915"/>
    </source>
</evidence>
<name>A0AAD2B8G0_9RALS</name>
<reference evidence="4 5" key="1">
    <citation type="submission" date="2023-07" db="EMBL/GenBank/DDBJ databases">
        <authorList>
            <person name="Peeters C."/>
        </authorList>
    </citation>
    <scope>NUCLEOTIDE SEQUENCE [LARGE SCALE GENOMIC DNA]</scope>
    <source>
        <strain evidence="4 5">LMG 18091</strain>
    </source>
</reference>
<protein>
    <recommendedName>
        <fullName evidence="3">4-oxalocrotonate tautomerase-like domain-containing protein</fullName>
    </recommendedName>
</protein>